<sequence>MAELDYAAPARRRARVVGRYLRYAGHPGLLPRGYYVPTYWWDQQRNFGDQLTPALLPSLGVAPVHVQPRYAALVGVGSVIEHLPPDYRGTLWGGGLMFDHRLQLPDATFAAVRGLLSAERLGLSSTVATGDPGLLLRSRACVGNERRYTTLIPHYRHRTDDLWGRLRGAFGPRTQQIDVRSRPGVVAARVAESLVVITSSLHGLITADAHGVPAVWTLPRPWGDGGAYKFLDYESNFGRTWERQVPTSAPARAFVDRAAVSDPRRVDELRDGLVDAMRAALANPGWKPYRQSPIVAVKARWPRSEFGSEGNQWPSAPTEVRPRGE</sequence>
<accession>A0A560WCX5</accession>
<evidence type="ECO:0000259" key="2">
    <source>
        <dbReference type="Pfam" id="PF04230"/>
    </source>
</evidence>
<keyword evidence="4" id="KW-1185">Reference proteome</keyword>
<evidence type="ECO:0000313" key="3">
    <source>
        <dbReference type="EMBL" id="TWD15497.1"/>
    </source>
</evidence>
<dbReference type="InterPro" id="IPR007345">
    <property type="entry name" value="Polysacch_pyruvyl_Trfase"/>
</dbReference>
<dbReference type="Pfam" id="PF04230">
    <property type="entry name" value="PS_pyruv_trans"/>
    <property type="match status" value="1"/>
</dbReference>
<keyword evidence="3" id="KW-0808">Transferase</keyword>
<name>A0A560WCX5_9MICO</name>
<reference evidence="3 4" key="1">
    <citation type="submission" date="2019-06" db="EMBL/GenBank/DDBJ databases">
        <title>Sequencing the genomes of 1000 actinobacteria strains.</title>
        <authorList>
            <person name="Klenk H.-P."/>
        </authorList>
    </citation>
    <scope>NUCLEOTIDE SEQUENCE [LARGE SCALE GENOMIC DNA]</scope>
    <source>
        <strain evidence="3 4">DSM 18935</strain>
    </source>
</reference>
<comment type="caution">
    <text evidence="3">The sequence shown here is derived from an EMBL/GenBank/DDBJ whole genome shotgun (WGS) entry which is preliminary data.</text>
</comment>
<evidence type="ECO:0000313" key="4">
    <source>
        <dbReference type="Proteomes" id="UP000315628"/>
    </source>
</evidence>
<gene>
    <name evidence="3" type="ORF">FB557_1007</name>
</gene>
<dbReference type="AlphaFoldDB" id="A0A560WCX5"/>
<protein>
    <submittedName>
        <fullName evidence="3">Polysaccharide pyruvyl transferase</fullName>
    </submittedName>
</protein>
<dbReference type="EMBL" id="VIUW01000002">
    <property type="protein sequence ID" value="TWD15497.1"/>
    <property type="molecule type" value="Genomic_DNA"/>
</dbReference>
<feature type="domain" description="Polysaccharide pyruvyl transferase" evidence="2">
    <location>
        <begin position="104"/>
        <end position="216"/>
    </location>
</feature>
<organism evidence="3 4">
    <name type="scientific">Marihabitans asiaticum</name>
    <dbReference type="NCBI Taxonomy" id="415218"/>
    <lineage>
        <taxon>Bacteria</taxon>
        <taxon>Bacillati</taxon>
        <taxon>Actinomycetota</taxon>
        <taxon>Actinomycetes</taxon>
        <taxon>Micrococcales</taxon>
        <taxon>Intrasporangiaceae</taxon>
        <taxon>Marihabitans</taxon>
    </lineage>
</organism>
<dbReference type="Proteomes" id="UP000315628">
    <property type="component" value="Unassembled WGS sequence"/>
</dbReference>
<evidence type="ECO:0000256" key="1">
    <source>
        <dbReference type="SAM" id="MobiDB-lite"/>
    </source>
</evidence>
<proteinExistence type="predicted"/>
<dbReference type="GO" id="GO:0016740">
    <property type="term" value="F:transferase activity"/>
    <property type="evidence" value="ECO:0007669"/>
    <property type="project" value="UniProtKB-KW"/>
</dbReference>
<feature type="region of interest" description="Disordered" evidence="1">
    <location>
        <begin position="303"/>
        <end position="325"/>
    </location>
</feature>